<keyword evidence="2" id="KW-1133">Transmembrane helix</keyword>
<sequence length="148" mass="15668">MADHDHADGPRGEEEAPRGPDPESAPPPASAPLPPRPAPPAHSDGFAAFVRQKYTQIIGAGLIGLLIGAILGGGAVAVLHRIADRHPAQWQSPMRYGWQQPGECWYTPGGRTCAYPYPYPVYPAHPPTVPFPGPSKTRVPTPVPTSTG</sequence>
<evidence type="ECO:0000313" key="4">
    <source>
        <dbReference type="Proteomes" id="UP000579945"/>
    </source>
</evidence>
<dbReference type="RefSeq" id="WP_183648924.1">
    <property type="nucleotide sequence ID" value="NZ_BAAAXX010000089.1"/>
</dbReference>
<accession>A0A7W5V8K3</accession>
<evidence type="ECO:0000313" key="3">
    <source>
        <dbReference type="EMBL" id="MBB3727828.1"/>
    </source>
</evidence>
<evidence type="ECO:0000256" key="1">
    <source>
        <dbReference type="SAM" id="MobiDB-lite"/>
    </source>
</evidence>
<proteinExistence type="predicted"/>
<dbReference type="Proteomes" id="UP000579945">
    <property type="component" value="Unassembled WGS sequence"/>
</dbReference>
<comment type="caution">
    <text evidence="3">The sequence shown here is derived from an EMBL/GenBank/DDBJ whole genome shotgun (WGS) entry which is preliminary data.</text>
</comment>
<evidence type="ECO:0000256" key="2">
    <source>
        <dbReference type="SAM" id="Phobius"/>
    </source>
</evidence>
<feature type="region of interest" description="Disordered" evidence="1">
    <location>
        <begin position="1"/>
        <end position="44"/>
    </location>
</feature>
<keyword evidence="2" id="KW-0812">Transmembrane</keyword>
<dbReference type="EMBL" id="JACIBV010000001">
    <property type="protein sequence ID" value="MBB3727828.1"/>
    <property type="molecule type" value="Genomic_DNA"/>
</dbReference>
<feature type="transmembrane region" description="Helical" evidence="2">
    <location>
        <begin position="57"/>
        <end position="79"/>
    </location>
</feature>
<dbReference type="GeneID" id="95390105"/>
<gene>
    <name evidence="3" type="ORF">FHR33_003688</name>
</gene>
<reference evidence="3 4" key="1">
    <citation type="submission" date="2020-08" db="EMBL/GenBank/DDBJ databases">
        <title>Sequencing the genomes of 1000 actinobacteria strains.</title>
        <authorList>
            <person name="Klenk H.-P."/>
        </authorList>
    </citation>
    <scope>NUCLEOTIDE SEQUENCE [LARGE SCALE GENOMIC DNA]</scope>
    <source>
        <strain evidence="3 4">DSM 44320</strain>
    </source>
</reference>
<feature type="compositionally biased region" description="Basic and acidic residues" evidence="1">
    <location>
        <begin position="1"/>
        <end position="21"/>
    </location>
</feature>
<name>A0A7W5V8K3_9ACTN</name>
<dbReference type="AlphaFoldDB" id="A0A7W5V8K3"/>
<protein>
    <submittedName>
        <fullName evidence="3">Uncharacterized protein</fullName>
    </submittedName>
</protein>
<keyword evidence="2" id="KW-0472">Membrane</keyword>
<feature type="compositionally biased region" description="Pro residues" evidence="1">
    <location>
        <begin position="23"/>
        <end position="40"/>
    </location>
</feature>
<keyword evidence="4" id="KW-1185">Reference proteome</keyword>
<organism evidence="3 4">
    <name type="scientific">Nonomuraea dietziae</name>
    <dbReference type="NCBI Taxonomy" id="65515"/>
    <lineage>
        <taxon>Bacteria</taxon>
        <taxon>Bacillati</taxon>
        <taxon>Actinomycetota</taxon>
        <taxon>Actinomycetes</taxon>
        <taxon>Streptosporangiales</taxon>
        <taxon>Streptosporangiaceae</taxon>
        <taxon>Nonomuraea</taxon>
    </lineage>
</organism>